<evidence type="ECO:0000313" key="1">
    <source>
        <dbReference type="EMBL" id="GGU68222.1"/>
    </source>
</evidence>
<sequence>MPDTTPLAPMTPHAAISAFNYLRAVQADDIGAAREFASAEPRMPELLVDVSERIVVPVTALPGLEAGEPCEDTFALEALGRVFVTSLRIWAQAGPDTAQGIARAVIDFAQQFLTEDHEDVADTLRQLEAVDVGQALDPHPAPTSAHPARLTAV</sequence>
<comment type="caution">
    <text evidence="1">The sequence shown here is derived from an EMBL/GenBank/DDBJ whole genome shotgun (WGS) entry which is preliminary data.</text>
</comment>
<dbReference type="Proteomes" id="UP000636661">
    <property type="component" value="Unassembled WGS sequence"/>
</dbReference>
<keyword evidence="2" id="KW-1185">Reference proteome</keyword>
<name>A0A918I5Q1_9ACTN</name>
<reference evidence="1" key="1">
    <citation type="journal article" date="2014" name="Int. J. Syst. Evol. Microbiol.">
        <title>Complete genome sequence of Corynebacterium casei LMG S-19264T (=DSM 44701T), isolated from a smear-ripened cheese.</title>
        <authorList>
            <consortium name="US DOE Joint Genome Institute (JGI-PGF)"/>
            <person name="Walter F."/>
            <person name="Albersmeier A."/>
            <person name="Kalinowski J."/>
            <person name="Ruckert C."/>
        </authorList>
    </citation>
    <scope>NUCLEOTIDE SEQUENCE</scope>
    <source>
        <strain evidence="1">JCM 4391</strain>
    </source>
</reference>
<accession>A0A918I5Q1</accession>
<reference evidence="1" key="2">
    <citation type="submission" date="2020-09" db="EMBL/GenBank/DDBJ databases">
        <authorList>
            <person name="Sun Q."/>
            <person name="Ohkuma M."/>
        </authorList>
    </citation>
    <scope>NUCLEOTIDE SEQUENCE</scope>
    <source>
        <strain evidence="1">JCM 4391</strain>
    </source>
</reference>
<protein>
    <submittedName>
        <fullName evidence="1">Uncharacterized protein</fullName>
    </submittedName>
</protein>
<proteinExistence type="predicted"/>
<dbReference type="EMBL" id="BMTP01000035">
    <property type="protein sequence ID" value="GGU68222.1"/>
    <property type="molecule type" value="Genomic_DNA"/>
</dbReference>
<gene>
    <name evidence="1" type="ORF">GCM10010274_65740</name>
</gene>
<dbReference type="AlphaFoldDB" id="A0A918I5Q1"/>
<evidence type="ECO:0000313" key="2">
    <source>
        <dbReference type="Proteomes" id="UP000636661"/>
    </source>
</evidence>
<dbReference type="RefSeq" id="WP_189554894.1">
    <property type="nucleotide sequence ID" value="NZ_BMTP01000035.1"/>
</dbReference>
<organism evidence="1 2">
    <name type="scientific">Streptomyces lavendofoliae</name>
    <dbReference type="NCBI Taxonomy" id="67314"/>
    <lineage>
        <taxon>Bacteria</taxon>
        <taxon>Bacillati</taxon>
        <taxon>Actinomycetota</taxon>
        <taxon>Actinomycetes</taxon>
        <taxon>Kitasatosporales</taxon>
        <taxon>Streptomycetaceae</taxon>
        <taxon>Streptomyces</taxon>
    </lineage>
</organism>